<sequence length="362" mass="39778">MKRRQFLQAAGIGAAATTVAAPAIAQSMPEMRWRLTSGFPKSLDTIYGGAEVFAKQVAEATDGKFQIQVFAAGEIVGMPQAVDSVANGTVEMTHTCSYYYVGKDPTYAIGTALPFGLNARQTNAWLYHGGGNDLLNEFYAKQGLYGMPGGNTGTQMGGWFRKEIKTPADLQGLKMRIAGIAGQVMAKLGAVPQQIPGGDIYPALERGTIDAAEWVGPYDDEKLGFNKVAPFYYYPGFWEGGPSLHFFINKAKWEELPKHYKSIVTSAAGYANIDMLAKYDARNPAALRRLVGGGAQLRPFSQEIMEAAFKAANEVYDEIGSKNADFKKVYESYRAFRGEEYLWFQVAEYAFDNFMIRARARG</sequence>
<reference evidence="5 6" key="2">
    <citation type="submission" date="2019-09" db="EMBL/GenBank/DDBJ databases">
        <authorList>
            <person name="Jin C."/>
        </authorList>
    </citation>
    <scope>NUCLEOTIDE SEQUENCE [LARGE SCALE GENOMIC DNA]</scope>
    <source>
        <strain evidence="5 6">BN140002</strain>
    </source>
</reference>
<dbReference type="AlphaFoldDB" id="A0A5B2V814"/>
<dbReference type="PROSITE" id="PS51318">
    <property type="entry name" value="TAT"/>
    <property type="match status" value="1"/>
</dbReference>
<dbReference type="InterPro" id="IPR006311">
    <property type="entry name" value="TAT_signal"/>
</dbReference>
<dbReference type="GO" id="GO:0015849">
    <property type="term" value="P:organic acid transport"/>
    <property type="evidence" value="ECO:0007669"/>
    <property type="project" value="InterPro"/>
</dbReference>
<dbReference type="GO" id="GO:0031317">
    <property type="term" value="C:tripartite ATP-independent periplasmic transporter complex"/>
    <property type="evidence" value="ECO:0007669"/>
    <property type="project" value="InterPro"/>
</dbReference>
<feature type="binding site" evidence="3">
    <location>
        <position position="239"/>
    </location>
    <ligand>
        <name>substrate</name>
    </ligand>
</feature>
<evidence type="ECO:0000256" key="1">
    <source>
        <dbReference type="ARBA" id="ARBA00022729"/>
    </source>
</evidence>
<accession>A0A5B2V814</accession>
<dbReference type="Pfam" id="PF03480">
    <property type="entry name" value="DctP"/>
    <property type="match status" value="1"/>
</dbReference>
<dbReference type="GO" id="GO:0055085">
    <property type="term" value="P:transmembrane transport"/>
    <property type="evidence" value="ECO:0007669"/>
    <property type="project" value="InterPro"/>
</dbReference>
<evidence type="ECO:0000313" key="6">
    <source>
        <dbReference type="Proteomes" id="UP000323142"/>
    </source>
</evidence>
<dbReference type="RefSeq" id="WP_149822080.1">
    <property type="nucleotide sequence ID" value="NZ_VUOA01000047.1"/>
</dbReference>
<evidence type="ECO:0000256" key="3">
    <source>
        <dbReference type="PIRSR" id="PIRSR039026-2"/>
    </source>
</evidence>
<evidence type="ECO:0000256" key="2">
    <source>
        <dbReference type="PIRSR" id="PIRSR039026-1"/>
    </source>
</evidence>
<feature type="binding site" evidence="3">
    <location>
        <position position="213"/>
    </location>
    <ligand>
        <name>substrate</name>
    </ligand>
</feature>
<evidence type="ECO:0000313" key="5">
    <source>
        <dbReference type="EMBL" id="KAA2234600.1"/>
    </source>
</evidence>
<name>A0A5B2V814_9HYPH</name>
<dbReference type="PIRSF" id="PIRSF039026">
    <property type="entry name" value="SiaP"/>
    <property type="match status" value="1"/>
</dbReference>
<dbReference type="Gene3D" id="3.40.190.170">
    <property type="entry name" value="Bacterial extracellular solute-binding protein, family 7"/>
    <property type="match status" value="1"/>
</dbReference>
<dbReference type="GO" id="GO:0046872">
    <property type="term" value="F:metal ion binding"/>
    <property type="evidence" value="ECO:0007669"/>
    <property type="project" value="UniProtKB-KW"/>
</dbReference>
<feature type="binding site" evidence="2">
    <location>
        <position position="155"/>
    </location>
    <ligand>
        <name>substrate</name>
    </ligand>
</feature>
<dbReference type="Proteomes" id="UP000323142">
    <property type="component" value="Unassembled WGS sequence"/>
</dbReference>
<dbReference type="InterPro" id="IPR038404">
    <property type="entry name" value="TRAP_DctP_sf"/>
</dbReference>
<dbReference type="NCBIfam" id="NF037995">
    <property type="entry name" value="TRAP_S1"/>
    <property type="match status" value="1"/>
</dbReference>
<feature type="binding site" evidence="2">
    <location>
        <position position="176"/>
    </location>
    <ligand>
        <name>substrate</name>
    </ligand>
</feature>
<dbReference type="Gene3D" id="3.40.190.10">
    <property type="entry name" value="Periplasmic binding protein-like II"/>
    <property type="match status" value="1"/>
</dbReference>
<dbReference type="GO" id="GO:0043177">
    <property type="term" value="F:organic acid binding"/>
    <property type="evidence" value="ECO:0007669"/>
    <property type="project" value="InterPro"/>
</dbReference>
<organism evidence="5 6">
    <name type="scientific">Salinarimonas soli</name>
    <dbReference type="NCBI Taxonomy" id="1638099"/>
    <lineage>
        <taxon>Bacteria</taxon>
        <taxon>Pseudomonadati</taxon>
        <taxon>Pseudomonadota</taxon>
        <taxon>Alphaproteobacteria</taxon>
        <taxon>Hyphomicrobiales</taxon>
        <taxon>Salinarimonadaceae</taxon>
        <taxon>Salinarimonas</taxon>
    </lineage>
</organism>
<evidence type="ECO:0000256" key="4">
    <source>
        <dbReference type="SAM" id="SignalP"/>
    </source>
</evidence>
<dbReference type="PANTHER" id="PTHR33376">
    <property type="match status" value="1"/>
</dbReference>
<dbReference type="PANTHER" id="PTHR33376:SF5">
    <property type="entry name" value="EXTRACYTOPLASMIC SOLUTE RECEPTOR PROTEIN"/>
    <property type="match status" value="1"/>
</dbReference>
<comment type="caution">
    <text evidence="5">The sequence shown here is derived from an EMBL/GenBank/DDBJ whole genome shotgun (WGS) entry which is preliminary data.</text>
</comment>
<protein>
    <submittedName>
        <fullName evidence="5">ABC transporter substrate-binding protein</fullName>
    </submittedName>
</protein>
<gene>
    <name evidence="5" type="ORF">F0L46_23660</name>
</gene>
<proteinExistence type="predicted"/>
<reference evidence="5 6" key="1">
    <citation type="submission" date="2019-09" db="EMBL/GenBank/DDBJ databases">
        <title>Salinarimonas rosea gen. nov., sp. nov., a new member of the a-2 subgroup of the Proteobacteria.</title>
        <authorList>
            <person name="Liu J."/>
        </authorList>
    </citation>
    <scope>NUCLEOTIDE SEQUENCE [LARGE SCALE GENOMIC DNA]</scope>
    <source>
        <strain evidence="5 6">BN140002</strain>
    </source>
</reference>
<dbReference type="InterPro" id="IPR026289">
    <property type="entry name" value="SBP_TakP-like"/>
</dbReference>
<dbReference type="CDD" id="cd13682">
    <property type="entry name" value="PBP2_TRAP_alpha-ketoacid"/>
    <property type="match status" value="1"/>
</dbReference>
<dbReference type="EMBL" id="VUOA01000047">
    <property type="protein sequence ID" value="KAA2234600.1"/>
    <property type="molecule type" value="Genomic_DNA"/>
</dbReference>
<keyword evidence="6" id="KW-1185">Reference proteome</keyword>
<feature type="chain" id="PRO_5022694232" evidence="4">
    <location>
        <begin position="26"/>
        <end position="362"/>
    </location>
</feature>
<feature type="binding site" evidence="3">
    <location>
        <position position="214"/>
    </location>
    <ligand>
        <name>Na(+)</name>
        <dbReference type="ChEBI" id="CHEBI:29101"/>
    </ligand>
</feature>
<dbReference type="InterPro" id="IPR018389">
    <property type="entry name" value="DctP_fam"/>
</dbReference>
<dbReference type="OrthoDB" id="9769764at2"/>
<feature type="signal peptide" evidence="4">
    <location>
        <begin position="1"/>
        <end position="25"/>
    </location>
</feature>
<dbReference type="InterPro" id="IPR041722">
    <property type="entry name" value="TakP/all3028"/>
</dbReference>
<keyword evidence="1 4" id="KW-0732">Signal</keyword>
<keyword evidence="3" id="KW-0479">Metal-binding</keyword>